<keyword evidence="1" id="KW-0812">Transmembrane</keyword>
<keyword evidence="4" id="KW-1185">Reference proteome</keyword>
<protein>
    <submittedName>
        <fullName evidence="3">Membrane-associated phospholipid phosphatase</fullName>
    </submittedName>
</protein>
<sequence length="206" mass="23774">MLGFYNIQGIVMDLSLLLIEPYKININVWAFEFMKDISSPPLNTFMALLAKSFLIVIPLLVLYLYFSKKDMNVYTFIVAGIVFYLVSDAIKLIVREPRPCNVSELNWINVVSCQSTFSFPSNHASVLTGLSFFLSKYKYIRVLYIIWLFLVLFGRVYLGLHYFTDILAGMALSIVLYYIVIHFKDKINNFFNGIVKKIFPKLALKG</sequence>
<organism evidence="3 4">
    <name type="scientific">Candidatus Mancarchaeum acidiphilum</name>
    <dbReference type="NCBI Taxonomy" id="1920749"/>
    <lineage>
        <taxon>Archaea</taxon>
        <taxon>Candidatus Micrarchaeota</taxon>
        <taxon>Candidatus Mancarchaeum</taxon>
    </lineage>
</organism>
<evidence type="ECO:0000256" key="1">
    <source>
        <dbReference type="SAM" id="Phobius"/>
    </source>
</evidence>
<dbReference type="GO" id="GO:0042392">
    <property type="term" value="F:sphingosine-1-phosphate phosphatase activity"/>
    <property type="evidence" value="ECO:0007669"/>
    <property type="project" value="TreeGrafter"/>
</dbReference>
<dbReference type="InterPro" id="IPR000326">
    <property type="entry name" value="PAP2/HPO"/>
</dbReference>
<feature type="domain" description="Phosphatidic acid phosphatase type 2/haloperoxidase" evidence="2">
    <location>
        <begin position="72"/>
        <end position="181"/>
    </location>
</feature>
<feature type="transmembrane region" description="Helical" evidence="1">
    <location>
        <begin position="142"/>
        <end position="160"/>
    </location>
</feature>
<keyword evidence="1" id="KW-1133">Transmembrane helix</keyword>
<feature type="transmembrane region" description="Helical" evidence="1">
    <location>
        <begin position="166"/>
        <end position="183"/>
    </location>
</feature>
<feature type="transmembrane region" description="Helical" evidence="1">
    <location>
        <begin position="72"/>
        <end position="94"/>
    </location>
</feature>
<dbReference type="AlphaFoldDB" id="A0A218NPA3"/>
<dbReference type="InterPro" id="IPR036938">
    <property type="entry name" value="PAP2/HPO_sf"/>
</dbReference>
<evidence type="ECO:0000259" key="2">
    <source>
        <dbReference type="SMART" id="SM00014"/>
    </source>
</evidence>
<dbReference type="Proteomes" id="UP000197679">
    <property type="component" value="Chromosome"/>
</dbReference>
<dbReference type="PANTHER" id="PTHR14969:SF13">
    <property type="entry name" value="AT30094P"/>
    <property type="match status" value="1"/>
</dbReference>
<dbReference type="Gene3D" id="1.20.144.10">
    <property type="entry name" value="Phosphatidic acid phosphatase type 2/haloperoxidase"/>
    <property type="match status" value="1"/>
</dbReference>
<reference evidence="3 4" key="1">
    <citation type="journal article" date="2017" name="Nat. Commun.">
        <title>'ARMAN' archaea depend on association with euryarchaeal host in culture and in situ.</title>
        <authorList>
            <person name="Golyshina O."/>
            <person name="Toshchakov S."/>
            <person name="Makarova K."/>
            <person name="Gavrilov S."/>
            <person name="Korzhenkov A."/>
            <person name="La Cono V."/>
            <person name="Arcadi E."/>
            <person name="Nechitaylo T."/>
            <person name="Ferrer M."/>
            <person name="Kublanov I."/>
            <person name="Wolf Y."/>
            <person name="Yakimov M."/>
            <person name="Golyshin P."/>
            <person name="Slesarev A."/>
            <person name="Kozyavkin S."/>
        </authorList>
    </citation>
    <scope>NUCLEOTIDE SEQUENCE [LARGE SCALE GENOMIC DNA]</scope>
    <source>
        <strain evidence="3 4">Mia14</strain>
    </source>
</reference>
<dbReference type="EMBL" id="CP019964">
    <property type="protein sequence ID" value="ASI14300.1"/>
    <property type="molecule type" value="Genomic_DNA"/>
</dbReference>
<accession>A0A218NPA3</accession>
<dbReference type="Pfam" id="PF01569">
    <property type="entry name" value="PAP2"/>
    <property type="match status" value="1"/>
</dbReference>
<feature type="transmembrane region" description="Helical" evidence="1">
    <location>
        <begin position="44"/>
        <end position="66"/>
    </location>
</feature>
<dbReference type="PANTHER" id="PTHR14969">
    <property type="entry name" value="SPHINGOSINE-1-PHOSPHATE PHOSPHOHYDROLASE"/>
    <property type="match status" value="1"/>
</dbReference>
<dbReference type="SMART" id="SM00014">
    <property type="entry name" value="acidPPc"/>
    <property type="match status" value="1"/>
</dbReference>
<dbReference type="KEGG" id="marh:Mia14_1034"/>
<keyword evidence="1" id="KW-0472">Membrane</keyword>
<dbReference type="SUPFAM" id="SSF48317">
    <property type="entry name" value="Acid phosphatase/Vanadium-dependent haloperoxidase"/>
    <property type="match status" value="1"/>
</dbReference>
<evidence type="ECO:0000313" key="3">
    <source>
        <dbReference type="EMBL" id="ASI14300.1"/>
    </source>
</evidence>
<gene>
    <name evidence="3" type="ORF">Mia14_1034</name>
</gene>
<name>A0A218NPA3_9ARCH</name>
<evidence type="ECO:0000313" key="4">
    <source>
        <dbReference type="Proteomes" id="UP000197679"/>
    </source>
</evidence>
<proteinExistence type="predicted"/>